<dbReference type="PANTHER" id="PTHR11122:SF13">
    <property type="entry name" value="GLUCOSE-6-PHOSPHATE 1-EPIMERASE"/>
    <property type="match status" value="1"/>
</dbReference>
<evidence type="ECO:0000313" key="1">
    <source>
        <dbReference type="EMBL" id="KAL0571142.1"/>
    </source>
</evidence>
<dbReference type="PANTHER" id="PTHR11122">
    <property type="entry name" value="APOSPORY-ASSOCIATED PROTEIN C-RELATED"/>
    <property type="match status" value="1"/>
</dbReference>
<reference evidence="1 2" key="1">
    <citation type="submission" date="2024-02" db="EMBL/GenBank/DDBJ databases">
        <title>A draft genome for the cacao thread blight pathogen Marasmius crinis-equi.</title>
        <authorList>
            <person name="Cohen S.P."/>
            <person name="Baruah I.K."/>
            <person name="Amoako-Attah I."/>
            <person name="Bukari Y."/>
            <person name="Meinhardt L.W."/>
            <person name="Bailey B.A."/>
        </authorList>
    </citation>
    <scope>NUCLEOTIDE SEQUENCE [LARGE SCALE GENOMIC DNA]</scope>
    <source>
        <strain evidence="1 2">GH-76</strain>
    </source>
</reference>
<protein>
    <recommendedName>
        <fullName evidence="3">Glucose-6-phosphate 1-epimerase</fullName>
    </recommendedName>
</protein>
<comment type="caution">
    <text evidence="1">The sequence shown here is derived from an EMBL/GenBank/DDBJ whole genome shotgun (WGS) entry which is preliminary data.</text>
</comment>
<dbReference type="InterPro" id="IPR011013">
    <property type="entry name" value="Gal_mutarotase_sf_dom"/>
</dbReference>
<evidence type="ECO:0008006" key="3">
    <source>
        <dbReference type="Google" id="ProtNLM"/>
    </source>
</evidence>
<dbReference type="InterPro" id="IPR014718">
    <property type="entry name" value="GH-type_carb-bd"/>
</dbReference>
<dbReference type="SUPFAM" id="SSF74650">
    <property type="entry name" value="Galactose mutarotase-like"/>
    <property type="match status" value="1"/>
</dbReference>
<dbReference type="Pfam" id="PF01263">
    <property type="entry name" value="Aldose_epim"/>
    <property type="match status" value="1"/>
</dbReference>
<evidence type="ECO:0000313" key="2">
    <source>
        <dbReference type="Proteomes" id="UP001465976"/>
    </source>
</evidence>
<dbReference type="Proteomes" id="UP001465976">
    <property type="component" value="Unassembled WGS sequence"/>
</dbReference>
<feature type="non-terminal residue" evidence="1">
    <location>
        <position position="1"/>
    </location>
</feature>
<proteinExistence type="predicted"/>
<dbReference type="Gene3D" id="2.70.98.10">
    <property type="match status" value="1"/>
</dbReference>
<dbReference type="InterPro" id="IPR008183">
    <property type="entry name" value="Aldose_1/G6P_1-epimerase"/>
</dbReference>
<dbReference type="EMBL" id="JBAHYK010000814">
    <property type="protein sequence ID" value="KAL0571142.1"/>
    <property type="molecule type" value="Genomic_DNA"/>
</dbReference>
<sequence>LEPSPEIAKNYPKSFRLAYVVTLAEHQLATDLHVKNTSTDDVLEFQALFHNYIQAPSDSVLVTPLQGVSYKDKTDSSTQDLKTESRAGVDVKKFTDSVYTNAPQKYEVIWPGGGLSIRSQDLKDVVVWNPQAEAGSKIGDMEEGGWERFICVEPGYVDGFQKISAGVTWIGGQVLTVIHEERL</sequence>
<accession>A0ABR3F7V4</accession>
<gene>
    <name evidence="1" type="ORF">V5O48_010813</name>
</gene>
<name>A0ABR3F7V4_9AGAR</name>
<keyword evidence="2" id="KW-1185">Reference proteome</keyword>
<organism evidence="1 2">
    <name type="scientific">Marasmius crinis-equi</name>
    <dbReference type="NCBI Taxonomy" id="585013"/>
    <lineage>
        <taxon>Eukaryota</taxon>
        <taxon>Fungi</taxon>
        <taxon>Dikarya</taxon>
        <taxon>Basidiomycota</taxon>
        <taxon>Agaricomycotina</taxon>
        <taxon>Agaricomycetes</taxon>
        <taxon>Agaricomycetidae</taxon>
        <taxon>Agaricales</taxon>
        <taxon>Marasmiineae</taxon>
        <taxon>Marasmiaceae</taxon>
        <taxon>Marasmius</taxon>
    </lineage>
</organism>